<evidence type="ECO:0000259" key="1">
    <source>
        <dbReference type="Pfam" id="PF05618"/>
    </source>
</evidence>
<dbReference type="InterPro" id="IPR021109">
    <property type="entry name" value="Peptidase_aspartic_dom_sf"/>
</dbReference>
<name>A0A7C9BIR5_9BACT</name>
<reference evidence="2 3" key="1">
    <citation type="submission" date="2019-10" db="EMBL/GenBank/DDBJ databases">
        <title>Draft Genome Sequence of Cytophagaceae sp. SJW1-29.</title>
        <authorList>
            <person name="Choi A."/>
        </authorList>
    </citation>
    <scope>NUCLEOTIDE SEQUENCE [LARGE SCALE GENOMIC DNA]</scope>
    <source>
        <strain evidence="2 3">SJW1-29</strain>
    </source>
</reference>
<dbReference type="GO" id="GO:0008233">
    <property type="term" value="F:peptidase activity"/>
    <property type="evidence" value="ECO:0007669"/>
    <property type="project" value="UniProtKB-KW"/>
</dbReference>
<dbReference type="AlphaFoldDB" id="A0A7C9BIR5"/>
<dbReference type="InterPro" id="IPR008503">
    <property type="entry name" value="Asp_endopeptidase"/>
</dbReference>
<dbReference type="PANTHER" id="PTHR38037:SF2">
    <property type="entry name" value="ATP-DEPENDENT ZINC PROTEASE DOMAIN-CONTAINING PROTEIN-RELATED"/>
    <property type="match status" value="1"/>
</dbReference>
<dbReference type="GO" id="GO:0006508">
    <property type="term" value="P:proteolysis"/>
    <property type="evidence" value="ECO:0007669"/>
    <property type="project" value="UniProtKB-KW"/>
</dbReference>
<protein>
    <submittedName>
        <fullName evidence="2">ATP-dependent zinc protease</fullName>
    </submittedName>
</protein>
<gene>
    <name evidence="2" type="ORF">GBK04_17370</name>
</gene>
<dbReference type="PANTHER" id="PTHR38037">
    <property type="entry name" value="ZN_PROTEASE DOMAIN-CONTAINING PROTEIN"/>
    <property type="match status" value="1"/>
</dbReference>
<feature type="domain" description="Retropepsin-like aspartic endopeptidase" evidence="1">
    <location>
        <begin position="15"/>
        <end position="141"/>
    </location>
</feature>
<keyword evidence="3" id="KW-1185">Reference proteome</keyword>
<proteinExistence type="predicted"/>
<dbReference type="Gene3D" id="2.40.70.10">
    <property type="entry name" value="Acid Proteases"/>
    <property type="match status" value="1"/>
</dbReference>
<keyword evidence="2" id="KW-0378">Hydrolase</keyword>
<accession>A0A7C9BIR5</accession>
<evidence type="ECO:0000313" key="3">
    <source>
        <dbReference type="Proteomes" id="UP000479293"/>
    </source>
</evidence>
<organism evidence="2 3">
    <name type="scientific">Salmonirosea aquatica</name>
    <dbReference type="NCBI Taxonomy" id="2654236"/>
    <lineage>
        <taxon>Bacteria</taxon>
        <taxon>Pseudomonadati</taxon>
        <taxon>Bacteroidota</taxon>
        <taxon>Cytophagia</taxon>
        <taxon>Cytophagales</taxon>
        <taxon>Spirosomataceae</taxon>
        <taxon>Salmonirosea</taxon>
    </lineage>
</organism>
<comment type="caution">
    <text evidence="2">The sequence shown here is derived from an EMBL/GenBank/DDBJ whole genome shotgun (WGS) entry which is preliminary data.</text>
</comment>
<dbReference type="EMBL" id="WHLY01000002">
    <property type="protein sequence ID" value="MPR35074.1"/>
    <property type="molecule type" value="Genomic_DNA"/>
</dbReference>
<dbReference type="RefSeq" id="WP_152761817.1">
    <property type="nucleotide sequence ID" value="NZ_WHLY01000002.1"/>
</dbReference>
<sequence length="142" mass="15969">MKKTVPLVPPEKKIIGATTTVNFPELDWHGVPARVDTGAATSAFHCSRVKLVEKEGKTFLSFCLDMKKESPKKDILVRDFKEITVKNSFGNSERRYVIKTVVEVAGRKVSTQLSLADRYKMSFPVLLGRRLLKGRFVVDVSL</sequence>
<evidence type="ECO:0000313" key="2">
    <source>
        <dbReference type="EMBL" id="MPR35074.1"/>
    </source>
</evidence>
<dbReference type="SUPFAM" id="SSF50630">
    <property type="entry name" value="Acid proteases"/>
    <property type="match status" value="1"/>
</dbReference>
<keyword evidence="2" id="KW-0645">Protease</keyword>
<dbReference type="Pfam" id="PF05618">
    <property type="entry name" value="Zn_protease"/>
    <property type="match status" value="1"/>
</dbReference>
<dbReference type="Proteomes" id="UP000479293">
    <property type="component" value="Unassembled WGS sequence"/>
</dbReference>